<accession>A0ABQ9YSU0</accession>
<dbReference type="Proteomes" id="UP001234178">
    <property type="component" value="Unassembled WGS sequence"/>
</dbReference>
<gene>
    <name evidence="1" type="ORF">OUZ56_005453</name>
</gene>
<name>A0ABQ9YSU0_9CRUS</name>
<dbReference type="EMBL" id="JAOYFB010000001">
    <property type="protein sequence ID" value="KAK4003698.1"/>
    <property type="molecule type" value="Genomic_DNA"/>
</dbReference>
<organism evidence="1 2">
    <name type="scientific">Daphnia magna</name>
    <dbReference type="NCBI Taxonomy" id="35525"/>
    <lineage>
        <taxon>Eukaryota</taxon>
        <taxon>Metazoa</taxon>
        <taxon>Ecdysozoa</taxon>
        <taxon>Arthropoda</taxon>
        <taxon>Crustacea</taxon>
        <taxon>Branchiopoda</taxon>
        <taxon>Diplostraca</taxon>
        <taxon>Cladocera</taxon>
        <taxon>Anomopoda</taxon>
        <taxon>Daphniidae</taxon>
        <taxon>Daphnia</taxon>
    </lineage>
</organism>
<proteinExistence type="predicted"/>
<comment type="caution">
    <text evidence="1">The sequence shown here is derived from an EMBL/GenBank/DDBJ whole genome shotgun (WGS) entry which is preliminary data.</text>
</comment>
<evidence type="ECO:0000313" key="1">
    <source>
        <dbReference type="EMBL" id="KAK4003698.1"/>
    </source>
</evidence>
<reference evidence="1 2" key="1">
    <citation type="journal article" date="2023" name="Nucleic Acids Res.">
        <title>The hologenome of Daphnia magna reveals possible DNA methylation and microbiome-mediated evolution of the host genome.</title>
        <authorList>
            <person name="Chaturvedi A."/>
            <person name="Li X."/>
            <person name="Dhandapani V."/>
            <person name="Marshall H."/>
            <person name="Kissane S."/>
            <person name="Cuenca-Cambronero M."/>
            <person name="Asole G."/>
            <person name="Calvet F."/>
            <person name="Ruiz-Romero M."/>
            <person name="Marangio P."/>
            <person name="Guigo R."/>
            <person name="Rago D."/>
            <person name="Mirbahai L."/>
            <person name="Eastwood N."/>
            <person name="Colbourne J.K."/>
            <person name="Zhou J."/>
            <person name="Mallon E."/>
            <person name="Orsini L."/>
        </authorList>
    </citation>
    <scope>NUCLEOTIDE SEQUENCE [LARGE SCALE GENOMIC DNA]</scope>
    <source>
        <strain evidence="1">LRV0_1</strain>
    </source>
</reference>
<evidence type="ECO:0000313" key="2">
    <source>
        <dbReference type="Proteomes" id="UP001234178"/>
    </source>
</evidence>
<keyword evidence="2" id="KW-1185">Reference proteome</keyword>
<sequence>MSACTAPDEICADAMSDEGHETHVGKFLGCESVEVKAFLQHFCSVPRSVLRTFLCPPLFAESTVTLSISKKKEKNILYVTHAHTASVLAMAALVELCVCISHNVKDTYGISKLRVLIKLGIK</sequence>
<protein>
    <submittedName>
        <fullName evidence="1">Uncharacterized protein</fullName>
    </submittedName>
</protein>